<dbReference type="AlphaFoldDB" id="A0A172TFZ9"/>
<gene>
    <name evidence="1" type="ORF">SY83_05690</name>
</gene>
<dbReference type="EMBL" id="CP011388">
    <property type="protein sequence ID" value="ANE45882.1"/>
    <property type="molecule type" value="Genomic_DNA"/>
</dbReference>
<proteinExistence type="predicted"/>
<keyword evidence="2" id="KW-1185">Reference proteome</keyword>
<dbReference type="Proteomes" id="UP000076927">
    <property type="component" value="Chromosome"/>
</dbReference>
<dbReference type="PATRIC" id="fig|1178515.4.peg.1155"/>
<dbReference type="KEGG" id="pswu:SY83_05690"/>
<sequence length="89" mass="9601">MHKMLLCHSNIDRWIEVTEATQAPELRRNCADADGVTTMVSDAAAGFHGYGAVDEVEGFEVFGGGLPAYASEPKVGNKTLRATGRTKFQ</sequence>
<evidence type="ECO:0000313" key="2">
    <source>
        <dbReference type="Proteomes" id="UP000076927"/>
    </source>
</evidence>
<accession>A0A172TFZ9</accession>
<evidence type="ECO:0000313" key="1">
    <source>
        <dbReference type="EMBL" id="ANE45882.1"/>
    </source>
</evidence>
<protein>
    <submittedName>
        <fullName evidence="1">Uncharacterized protein</fullName>
    </submittedName>
</protein>
<name>A0A172TFZ9_9BACL</name>
<organism evidence="1 2">
    <name type="scientific">Paenibacillus swuensis</name>
    <dbReference type="NCBI Taxonomy" id="1178515"/>
    <lineage>
        <taxon>Bacteria</taxon>
        <taxon>Bacillati</taxon>
        <taxon>Bacillota</taxon>
        <taxon>Bacilli</taxon>
        <taxon>Bacillales</taxon>
        <taxon>Paenibacillaceae</taxon>
        <taxon>Paenibacillus</taxon>
    </lineage>
</organism>
<dbReference type="STRING" id="1178515.SY83_05690"/>
<reference evidence="1 2" key="1">
    <citation type="submission" date="2015-01" db="EMBL/GenBank/DDBJ databases">
        <title>Paenibacillus swuensis/DY6/whole genome sequencing.</title>
        <authorList>
            <person name="Kim M.K."/>
            <person name="Srinivasan S."/>
            <person name="Lee J.-J."/>
        </authorList>
    </citation>
    <scope>NUCLEOTIDE SEQUENCE [LARGE SCALE GENOMIC DNA]</scope>
    <source>
        <strain evidence="1 2">DY6</strain>
    </source>
</reference>